<dbReference type="InterPro" id="IPR027417">
    <property type="entry name" value="P-loop_NTPase"/>
</dbReference>
<gene>
    <name evidence="6" type="ORF">JOC47_000716</name>
</gene>
<name>A0A938XNT8_9FIRM</name>
<organism evidence="6 7">
    <name type="scientific">Halanaerobacter jeridensis</name>
    <dbReference type="NCBI Taxonomy" id="706427"/>
    <lineage>
        <taxon>Bacteria</taxon>
        <taxon>Bacillati</taxon>
        <taxon>Bacillota</taxon>
        <taxon>Clostridia</taxon>
        <taxon>Halanaerobiales</taxon>
        <taxon>Halobacteroidaceae</taxon>
        <taxon>Halanaerobacter</taxon>
    </lineage>
</organism>
<evidence type="ECO:0000256" key="2">
    <source>
        <dbReference type="PIRSR" id="PIRSR000705-1"/>
    </source>
</evidence>
<comment type="similarity">
    <text evidence="1">Belongs to the DCK/DGK family.</text>
</comment>
<proteinExistence type="inferred from homology"/>
<keyword evidence="4" id="KW-0547">Nucleotide-binding</keyword>
<feature type="binding site" evidence="3">
    <location>
        <position position="154"/>
    </location>
    <ligand>
        <name>substrate</name>
    </ligand>
</feature>
<dbReference type="GO" id="GO:0019136">
    <property type="term" value="F:deoxynucleoside kinase activity"/>
    <property type="evidence" value="ECO:0007669"/>
    <property type="project" value="InterPro"/>
</dbReference>
<comment type="caution">
    <text evidence="6">The sequence shown here is derived from an EMBL/GenBank/DDBJ whole genome shotgun (WGS) entry which is preliminary data.</text>
</comment>
<dbReference type="PANTHER" id="PTHR10513">
    <property type="entry name" value="DEOXYNUCLEOSIDE KINASE"/>
    <property type="match status" value="1"/>
</dbReference>
<dbReference type="InterPro" id="IPR002624">
    <property type="entry name" value="DCK/DGK"/>
</dbReference>
<accession>A0A938XNT8</accession>
<dbReference type="CDD" id="cd01673">
    <property type="entry name" value="dNK"/>
    <property type="match status" value="1"/>
</dbReference>
<dbReference type="AlphaFoldDB" id="A0A938XNT8"/>
<feature type="binding site" evidence="3">
    <location>
        <position position="37"/>
    </location>
    <ligand>
        <name>substrate</name>
    </ligand>
</feature>
<evidence type="ECO:0000259" key="5">
    <source>
        <dbReference type="Pfam" id="PF01712"/>
    </source>
</evidence>
<dbReference type="Pfam" id="PF01712">
    <property type="entry name" value="dNK"/>
    <property type="match status" value="1"/>
</dbReference>
<protein>
    <submittedName>
        <fullName evidence="6">Deoxyadenosine/deoxycytidine kinase</fullName>
    </submittedName>
</protein>
<evidence type="ECO:0000256" key="1">
    <source>
        <dbReference type="ARBA" id="ARBA00007420"/>
    </source>
</evidence>
<dbReference type="SUPFAM" id="SSF52540">
    <property type="entry name" value="P-loop containing nucleoside triphosphate hydrolases"/>
    <property type="match status" value="1"/>
</dbReference>
<dbReference type="InterPro" id="IPR050566">
    <property type="entry name" value="Deoxyribonucleoside_kinase"/>
</dbReference>
<feature type="active site" description="Proton acceptor" evidence="2">
    <location>
        <position position="83"/>
    </location>
</feature>
<feature type="binding site" evidence="3">
    <location>
        <position position="60"/>
    </location>
    <ligand>
        <name>substrate</name>
    </ligand>
</feature>
<evidence type="ECO:0000313" key="7">
    <source>
        <dbReference type="Proteomes" id="UP000774000"/>
    </source>
</evidence>
<evidence type="ECO:0000256" key="3">
    <source>
        <dbReference type="PIRSR" id="PIRSR000705-2"/>
    </source>
</evidence>
<feature type="domain" description="Deoxynucleoside kinase" evidence="5">
    <location>
        <begin position="9"/>
        <end position="209"/>
    </location>
</feature>
<sequence>MNKGEDNVIVLGGMIGVGKTTYAEMIAQHLDSKVFYESVDDNRLLEKFYDNKKRWAFALQINFLNHRFRAIKKALQDKNNVLDRSIYEDALFARINYEDGNMSQAEFDCYLDLLNNMMEEIEGMPKKAPDLFIYLQASFSTIERRIKERGREYEQFENNPELENYMRNLHSRYDDWVFDHYDASEVLTINADKYDITNQQDEEEVLDIIDQKLSETL</sequence>
<keyword evidence="6" id="KW-0808">Transferase</keyword>
<evidence type="ECO:0000313" key="6">
    <source>
        <dbReference type="EMBL" id="MBM7555882.1"/>
    </source>
</evidence>
<dbReference type="GO" id="GO:0005737">
    <property type="term" value="C:cytoplasm"/>
    <property type="evidence" value="ECO:0007669"/>
    <property type="project" value="TreeGrafter"/>
</dbReference>
<reference evidence="6" key="1">
    <citation type="submission" date="2021-01" db="EMBL/GenBank/DDBJ databases">
        <title>Genomic Encyclopedia of Type Strains, Phase IV (KMG-IV): sequencing the most valuable type-strain genomes for metagenomic binning, comparative biology and taxonomic classification.</title>
        <authorList>
            <person name="Goeker M."/>
        </authorList>
    </citation>
    <scope>NUCLEOTIDE SEQUENCE</scope>
    <source>
        <strain evidence="6">DSM 23230</strain>
    </source>
</reference>
<keyword evidence="7" id="KW-1185">Reference proteome</keyword>
<feature type="binding site" evidence="3">
    <location>
        <position position="49"/>
    </location>
    <ligand>
        <name>substrate</name>
    </ligand>
</feature>
<keyword evidence="6" id="KW-0418">Kinase</keyword>
<dbReference type="EMBL" id="JAFBDQ010000003">
    <property type="protein sequence ID" value="MBM7555882.1"/>
    <property type="molecule type" value="Genomic_DNA"/>
</dbReference>
<dbReference type="GO" id="GO:0005524">
    <property type="term" value="F:ATP binding"/>
    <property type="evidence" value="ECO:0007669"/>
    <property type="project" value="UniProtKB-KW"/>
</dbReference>
<dbReference type="PIRSF" id="PIRSF000705">
    <property type="entry name" value="DNK"/>
    <property type="match status" value="1"/>
</dbReference>
<dbReference type="RefSeq" id="WP_204700599.1">
    <property type="nucleotide sequence ID" value="NZ_JAFBDQ010000003.1"/>
</dbReference>
<feature type="binding site" evidence="4">
    <location>
        <begin position="13"/>
        <end position="21"/>
    </location>
    <ligand>
        <name>ATP</name>
        <dbReference type="ChEBI" id="CHEBI:30616"/>
    </ligand>
</feature>
<feature type="binding site" evidence="3">
    <location>
        <position position="89"/>
    </location>
    <ligand>
        <name>substrate</name>
    </ligand>
</feature>
<dbReference type="PANTHER" id="PTHR10513:SF35">
    <property type="entry name" value="DEOXYADENOSINE KINASE"/>
    <property type="match status" value="1"/>
</dbReference>
<feature type="binding site" evidence="3">
    <location>
        <position position="84"/>
    </location>
    <ligand>
        <name>substrate</name>
    </ligand>
</feature>
<feature type="binding site" evidence="4">
    <location>
        <begin position="145"/>
        <end position="149"/>
    </location>
    <ligand>
        <name>ATP</name>
        <dbReference type="ChEBI" id="CHEBI:30616"/>
    </ligand>
</feature>
<evidence type="ECO:0000256" key="4">
    <source>
        <dbReference type="PIRSR" id="PIRSR000705-3"/>
    </source>
</evidence>
<dbReference type="Proteomes" id="UP000774000">
    <property type="component" value="Unassembled WGS sequence"/>
</dbReference>
<dbReference type="InterPro" id="IPR031314">
    <property type="entry name" value="DNK_dom"/>
</dbReference>
<keyword evidence="4" id="KW-0067">ATP-binding</keyword>
<dbReference type="Gene3D" id="3.40.50.300">
    <property type="entry name" value="P-loop containing nucleotide triphosphate hydrolases"/>
    <property type="match status" value="1"/>
</dbReference>